<dbReference type="AlphaFoldDB" id="X1EP90"/>
<proteinExistence type="predicted"/>
<reference evidence="1" key="1">
    <citation type="journal article" date="2014" name="Front. Microbiol.">
        <title>High frequency of phylogenetically diverse reductive dehalogenase-homologous genes in deep subseafloor sedimentary metagenomes.</title>
        <authorList>
            <person name="Kawai M."/>
            <person name="Futagami T."/>
            <person name="Toyoda A."/>
            <person name="Takaki Y."/>
            <person name="Nishi S."/>
            <person name="Hori S."/>
            <person name="Arai W."/>
            <person name="Tsubouchi T."/>
            <person name="Morono Y."/>
            <person name="Uchiyama I."/>
            <person name="Ito T."/>
            <person name="Fujiyama A."/>
            <person name="Inagaki F."/>
            <person name="Takami H."/>
        </authorList>
    </citation>
    <scope>NUCLEOTIDE SEQUENCE</scope>
    <source>
        <strain evidence="1">Expedition CK06-06</strain>
    </source>
</reference>
<sequence length="31" mass="3501">MKKEVRIGVDTGGTFTDFVIYINGKIEIDKI</sequence>
<organism evidence="1">
    <name type="scientific">marine sediment metagenome</name>
    <dbReference type="NCBI Taxonomy" id="412755"/>
    <lineage>
        <taxon>unclassified sequences</taxon>
        <taxon>metagenomes</taxon>
        <taxon>ecological metagenomes</taxon>
    </lineage>
</organism>
<evidence type="ECO:0000313" key="1">
    <source>
        <dbReference type="EMBL" id="GAH34392.1"/>
    </source>
</evidence>
<feature type="non-terminal residue" evidence="1">
    <location>
        <position position="31"/>
    </location>
</feature>
<protein>
    <recommendedName>
        <fullName evidence="2">Hydantoinase/oxoprolinase N-terminal domain-containing protein</fullName>
    </recommendedName>
</protein>
<evidence type="ECO:0008006" key="2">
    <source>
        <dbReference type="Google" id="ProtNLM"/>
    </source>
</evidence>
<accession>X1EP90</accession>
<comment type="caution">
    <text evidence="1">The sequence shown here is derived from an EMBL/GenBank/DDBJ whole genome shotgun (WGS) entry which is preliminary data.</text>
</comment>
<name>X1EP90_9ZZZZ</name>
<dbReference type="EMBL" id="BARU01007929">
    <property type="protein sequence ID" value="GAH34392.1"/>
    <property type="molecule type" value="Genomic_DNA"/>
</dbReference>
<gene>
    <name evidence="1" type="ORF">S03H2_15582</name>
</gene>